<dbReference type="PANTHER" id="PTHR12269:SF1">
    <property type="entry name" value="EUKARYOTIC TRANSLATION INITIATION FACTOR 4E TRANSPORTER"/>
    <property type="match status" value="1"/>
</dbReference>
<dbReference type="OrthoDB" id="8916892at2759"/>
<dbReference type="Proteomes" id="UP000245119">
    <property type="component" value="Linkage Group LG4"/>
</dbReference>
<dbReference type="GO" id="GO:0017148">
    <property type="term" value="P:negative regulation of translation"/>
    <property type="evidence" value="ECO:0007669"/>
    <property type="project" value="TreeGrafter"/>
</dbReference>
<feature type="region of interest" description="Disordered" evidence="3">
    <location>
        <begin position="1"/>
        <end position="34"/>
    </location>
</feature>
<keyword evidence="2" id="KW-0963">Cytoplasm</keyword>
<dbReference type="Pfam" id="PF10477">
    <property type="entry name" value="EIF4E-T"/>
    <property type="match status" value="1"/>
</dbReference>
<feature type="compositionally biased region" description="Basic and acidic residues" evidence="3">
    <location>
        <begin position="189"/>
        <end position="265"/>
    </location>
</feature>
<dbReference type="GO" id="GO:0005634">
    <property type="term" value="C:nucleus"/>
    <property type="evidence" value="ECO:0007669"/>
    <property type="project" value="TreeGrafter"/>
</dbReference>
<evidence type="ECO:0000313" key="5">
    <source>
        <dbReference type="Proteomes" id="UP000245119"/>
    </source>
</evidence>
<evidence type="ECO:0000313" key="4">
    <source>
        <dbReference type="EMBL" id="PVD31744.1"/>
    </source>
</evidence>
<feature type="compositionally biased region" description="Basic and acidic residues" evidence="3">
    <location>
        <begin position="168"/>
        <end position="182"/>
    </location>
</feature>
<feature type="region of interest" description="Disordered" evidence="3">
    <location>
        <begin position="548"/>
        <end position="567"/>
    </location>
</feature>
<dbReference type="InterPro" id="IPR018862">
    <property type="entry name" value="eIF4E-T"/>
</dbReference>
<feature type="compositionally biased region" description="Basic and acidic residues" evidence="3">
    <location>
        <begin position="920"/>
        <end position="929"/>
    </location>
</feature>
<feature type="compositionally biased region" description="Basic and acidic residues" evidence="3">
    <location>
        <begin position="970"/>
        <end position="985"/>
    </location>
</feature>
<dbReference type="STRING" id="400727.A0A2T7PE95"/>
<feature type="compositionally biased region" description="Basic and acidic residues" evidence="3">
    <location>
        <begin position="317"/>
        <end position="326"/>
    </location>
</feature>
<feature type="compositionally biased region" description="Low complexity" evidence="3">
    <location>
        <begin position="636"/>
        <end position="646"/>
    </location>
</feature>
<comment type="subcellular location">
    <subcellularLocation>
        <location evidence="1">Cytoplasm</location>
    </subcellularLocation>
</comment>
<dbReference type="PANTHER" id="PTHR12269">
    <property type="entry name" value="EUKARYOTIC TRANSLATION INITIATION FACTOR 4E TRANSPORTER"/>
    <property type="match status" value="1"/>
</dbReference>
<feature type="compositionally biased region" description="Basic and acidic residues" evidence="3">
    <location>
        <begin position="88"/>
        <end position="101"/>
    </location>
</feature>
<dbReference type="EMBL" id="PZQS01000004">
    <property type="protein sequence ID" value="PVD31744.1"/>
    <property type="molecule type" value="Genomic_DNA"/>
</dbReference>
<proteinExistence type="predicted"/>
<feature type="region of interest" description="Disordered" evidence="3">
    <location>
        <begin position="617"/>
        <end position="650"/>
    </location>
</feature>
<feature type="compositionally biased region" description="Low complexity" evidence="3">
    <location>
        <begin position="1000"/>
        <end position="1015"/>
    </location>
</feature>
<protein>
    <recommendedName>
        <fullName evidence="6">Eukaryotic translation initiation factor 4E transporter</fullName>
    </recommendedName>
</protein>
<evidence type="ECO:0008006" key="6">
    <source>
        <dbReference type="Google" id="ProtNLM"/>
    </source>
</evidence>
<feature type="region of interest" description="Disordered" evidence="3">
    <location>
        <begin position="920"/>
        <end position="1029"/>
    </location>
</feature>
<feature type="compositionally biased region" description="Polar residues" evidence="3">
    <location>
        <begin position="948"/>
        <end position="965"/>
    </location>
</feature>
<evidence type="ECO:0000256" key="3">
    <source>
        <dbReference type="SAM" id="MobiDB-lite"/>
    </source>
</evidence>
<feature type="region of interest" description="Disordered" evidence="3">
    <location>
        <begin position="72"/>
        <end position="101"/>
    </location>
</feature>
<accession>A0A2T7PE95</accession>
<dbReference type="GO" id="GO:0003729">
    <property type="term" value="F:mRNA binding"/>
    <property type="evidence" value="ECO:0007669"/>
    <property type="project" value="TreeGrafter"/>
</dbReference>
<evidence type="ECO:0000256" key="1">
    <source>
        <dbReference type="ARBA" id="ARBA00004496"/>
    </source>
</evidence>
<gene>
    <name evidence="4" type="ORF">C0Q70_07162</name>
</gene>
<feature type="region of interest" description="Disordered" evidence="3">
    <location>
        <begin position="842"/>
        <end position="880"/>
    </location>
</feature>
<sequence length="1375" mass="149925">MDKEDTASVSEDEDMEEQQFRRDTPGPMPEHQYSRKKLIEISETFGAKLRPSCLSKEFDTSEGLWDPEKWFRSFGGGSRENSPLNVPDGRERRRHSDMVRPSEIDRDLCARNRKFSVADPRERLKEERDGIVLSPQRRSFGTGCHVSQTSSSIVISSSTSVYRQSSINERDERERDRRDQRRIGSGRIQIDRDQGRDYHAIRDRDRDRNERDRDRDRDRERRFNERPDRSDRFRRSDSRDFGDKMAERRERDFNHRERDRDERRFDRGRRRYNSHEEAEAPEWYTGGPTSQTDTIELRGFERKGHSSDWVLEEEREEDGKEGKQPMEDDEEEETENGKKGKLVNAAGDAKANGPLVKVDHGFNVGKHNGNVESVTNFSEEISGEFNVRPSPQPSPHRINSVFDLDQFLKIDHIPGLEDLLQEPQAEVEPYGDGGAAEPSGSRFSKWFNPAAAAGMADQSNGTFHGIDFIQRQSPANVSEDFSYLHEILDGARSPVTHSPPLSMAAQLFGEKNFFAPFPINQDTLTPGPEHYTQQKNLPPIVSAMFQNSAAEKSGSASTPSSRGSFSTQDAEVQLKAILFGGARDSASSSGTASPANVPPGVQRKMKTVAELEADMHQNSPKVGASPSSTPQHGPTAACQGAAPAAARSDDGDQTAFNKLLSLIKGGSNTASSVTALLRNKEQQRQIQQMTLQNMHHPIPSSVTSQQVSQPPLQVHLQQQQQQILQPQPMLAKVPIVQHAPPQHTPQVVAPRPVLAQGLGRLPVSGPSSQDPIINFLQQNPTIVMKPPSPTPINLAGLLTTHAVSAQGPIPSPLPTGLPPPSIRVTSQQGNTSATARVPSPIMFSQQPPLHLSAPSPIHPSQLAPLPGQSLSPTSTLTTTSGMRSPVLQRVPSPQELVAHTQAILQNALIKRKLEDQKERYLKKQQERAKSPCVQSMAIKTSTTTTSTMPVSSQSKPASMAFTPTSVIRKMHSDRVSEKEKQTKDGENDDGDSSTKLQKQGSDSFDSSTVSSGDTGINEPSDLHTPSSFNSNLSALSGHLEEALHLDLRDDGQMAAQQIGDSLDDKVVFGTAIPILGPGRGGRPLVGQAVAPPSSPGMSLAGRAIVKGSADTPASVAAAIMSQPRPLTGCLTGVVKMDGEPRPIVAGSSGTLDVGKLMDQKRHQQQQQIQASVRPSHLSTPFPRPVGAASAPPPPFMPITATPRLSLQPASPASMQSALLMQQINRVNHINQMNQLAALQVQQRMMPLHAIMPTVTPGAPLPQLSPRTSTPAQMSSVAALGITPNSSSAISSVLKRAFSSSVPIFTQATKPAVNGPLASLGSSVVTSTAPLNNRHPSDGEILKWFSPEVLKTQLPSMPPLPTHGTKVMTVDEIERN</sequence>
<feature type="region of interest" description="Disordered" evidence="3">
    <location>
        <begin position="1163"/>
        <end position="1190"/>
    </location>
</feature>
<evidence type="ECO:0000256" key="2">
    <source>
        <dbReference type="ARBA" id="ARBA00022490"/>
    </source>
</evidence>
<feature type="compositionally biased region" description="Polar residues" evidence="3">
    <location>
        <begin position="617"/>
        <end position="632"/>
    </location>
</feature>
<feature type="compositionally biased region" description="Basic and acidic residues" evidence="3">
    <location>
        <begin position="119"/>
        <end position="130"/>
    </location>
</feature>
<feature type="compositionally biased region" description="Low complexity" evidence="3">
    <location>
        <begin position="146"/>
        <end position="161"/>
    </location>
</feature>
<dbReference type="GO" id="GO:0036464">
    <property type="term" value="C:cytoplasmic ribonucleoprotein granule"/>
    <property type="evidence" value="ECO:0007669"/>
    <property type="project" value="UniProtKB-ARBA"/>
</dbReference>
<organism evidence="4 5">
    <name type="scientific">Pomacea canaliculata</name>
    <name type="common">Golden apple snail</name>
    <dbReference type="NCBI Taxonomy" id="400727"/>
    <lineage>
        <taxon>Eukaryota</taxon>
        <taxon>Metazoa</taxon>
        <taxon>Spiralia</taxon>
        <taxon>Lophotrochozoa</taxon>
        <taxon>Mollusca</taxon>
        <taxon>Gastropoda</taxon>
        <taxon>Caenogastropoda</taxon>
        <taxon>Architaenioglossa</taxon>
        <taxon>Ampullarioidea</taxon>
        <taxon>Ampullariidae</taxon>
        <taxon>Pomacea</taxon>
    </lineage>
</organism>
<feature type="compositionally biased region" description="Low complexity" evidence="3">
    <location>
        <begin position="553"/>
        <end position="567"/>
    </location>
</feature>
<feature type="compositionally biased region" description="Basic and acidic residues" evidence="3">
    <location>
        <begin position="295"/>
        <end position="306"/>
    </location>
</feature>
<feature type="compositionally biased region" description="Low complexity" evidence="3">
    <location>
        <begin position="864"/>
        <end position="880"/>
    </location>
</feature>
<reference evidence="4 5" key="1">
    <citation type="submission" date="2018-04" db="EMBL/GenBank/DDBJ databases">
        <title>The genome of golden apple snail Pomacea canaliculata provides insight into stress tolerance and invasive adaptation.</title>
        <authorList>
            <person name="Liu C."/>
            <person name="Liu B."/>
            <person name="Ren Y."/>
            <person name="Zhang Y."/>
            <person name="Wang H."/>
            <person name="Li S."/>
            <person name="Jiang F."/>
            <person name="Yin L."/>
            <person name="Zhang G."/>
            <person name="Qian W."/>
            <person name="Fan W."/>
        </authorList>
    </citation>
    <scope>NUCLEOTIDE SEQUENCE [LARGE SCALE GENOMIC DNA]</scope>
    <source>
        <strain evidence="4">SZHN2017</strain>
        <tissue evidence="4">Muscle</tissue>
    </source>
</reference>
<keyword evidence="5" id="KW-1185">Reference proteome</keyword>
<feature type="region of interest" description="Disordered" evidence="3">
    <location>
        <begin position="119"/>
        <end position="341"/>
    </location>
</feature>
<comment type="caution">
    <text evidence="4">The sequence shown here is derived from an EMBL/GenBank/DDBJ whole genome shotgun (WGS) entry which is preliminary data.</text>
</comment>
<name>A0A2T7PE95_POMCA</name>